<dbReference type="Gene3D" id="3.30.450.20">
    <property type="entry name" value="PAS domain"/>
    <property type="match status" value="1"/>
</dbReference>
<evidence type="ECO:0008006" key="6">
    <source>
        <dbReference type="Google" id="ProtNLM"/>
    </source>
</evidence>
<dbReference type="SMART" id="SM00052">
    <property type="entry name" value="EAL"/>
    <property type="match status" value="1"/>
</dbReference>
<dbReference type="CDD" id="cd01948">
    <property type="entry name" value="EAL"/>
    <property type="match status" value="1"/>
</dbReference>
<reference evidence="5" key="1">
    <citation type="journal article" date="2019" name="Int. J. Syst. Evol. Microbiol.">
        <title>The Global Catalogue of Microorganisms (GCM) 10K type strain sequencing project: providing services to taxonomists for standard genome sequencing and annotation.</title>
        <authorList>
            <consortium name="The Broad Institute Genomics Platform"/>
            <consortium name="The Broad Institute Genome Sequencing Center for Infectious Disease"/>
            <person name="Wu L."/>
            <person name="Ma J."/>
        </authorList>
    </citation>
    <scope>NUCLEOTIDE SEQUENCE [LARGE SCALE GENOMIC DNA]</scope>
    <source>
        <strain evidence="5">JCM 11117</strain>
    </source>
</reference>
<dbReference type="RefSeq" id="WP_343943545.1">
    <property type="nucleotide sequence ID" value="NZ_BAAAHP010000134.1"/>
</dbReference>
<dbReference type="EMBL" id="BAAAHP010000134">
    <property type="protein sequence ID" value="GAA0946887.1"/>
    <property type="molecule type" value="Genomic_DNA"/>
</dbReference>
<dbReference type="PANTHER" id="PTHR44757">
    <property type="entry name" value="DIGUANYLATE CYCLASE DGCP"/>
    <property type="match status" value="1"/>
</dbReference>
<evidence type="ECO:0000313" key="5">
    <source>
        <dbReference type="Proteomes" id="UP001499967"/>
    </source>
</evidence>
<dbReference type="CDD" id="cd01949">
    <property type="entry name" value="GGDEF"/>
    <property type="match status" value="1"/>
</dbReference>
<dbReference type="Pfam" id="PF00563">
    <property type="entry name" value="EAL"/>
    <property type="match status" value="1"/>
</dbReference>
<dbReference type="InterPro" id="IPR000014">
    <property type="entry name" value="PAS"/>
</dbReference>
<accession>A0ABP4B6S1</accession>
<evidence type="ECO:0000313" key="4">
    <source>
        <dbReference type="EMBL" id="GAA0946887.1"/>
    </source>
</evidence>
<dbReference type="InterPro" id="IPR035965">
    <property type="entry name" value="PAS-like_dom_sf"/>
</dbReference>
<dbReference type="InterPro" id="IPR029787">
    <property type="entry name" value="Nucleotide_cyclase"/>
</dbReference>
<dbReference type="InterPro" id="IPR001633">
    <property type="entry name" value="EAL_dom"/>
</dbReference>
<comment type="caution">
    <text evidence="4">The sequence shown here is derived from an EMBL/GenBank/DDBJ whole genome shotgun (WGS) entry which is preliminary data.</text>
</comment>
<gene>
    <name evidence="4" type="ORF">GCM10009559_45590</name>
</gene>
<dbReference type="Pfam" id="PF13188">
    <property type="entry name" value="PAS_8"/>
    <property type="match status" value="1"/>
</dbReference>
<evidence type="ECO:0000259" key="3">
    <source>
        <dbReference type="PROSITE" id="PS50887"/>
    </source>
</evidence>
<organism evidence="4 5">
    <name type="scientific">Pseudonocardia zijingensis</name>
    <dbReference type="NCBI Taxonomy" id="153376"/>
    <lineage>
        <taxon>Bacteria</taxon>
        <taxon>Bacillati</taxon>
        <taxon>Actinomycetota</taxon>
        <taxon>Actinomycetes</taxon>
        <taxon>Pseudonocardiales</taxon>
        <taxon>Pseudonocardiaceae</taxon>
        <taxon>Pseudonocardia</taxon>
    </lineage>
</organism>
<dbReference type="Gene3D" id="3.20.20.450">
    <property type="entry name" value="EAL domain"/>
    <property type="match status" value="1"/>
</dbReference>
<keyword evidence="5" id="KW-1185">Reference proteome</keyword>
<dbReference type="Proteomes" id="UP001499967">
    <property type="component" value="Unassembled WGS sequence"/>
</dbReference>
<feature type="domain" description="EAL" evidence="2">
    <location>
        <begin position="592"/>
        <end position="845"/>
    </location>
</feature>
<feature type="domain" description="GGDEF" evidence="3">
    <location>
        <begin position="448"/>
        <end position="583"/>
    </location>
</feature>
<dbReference type="PROSITE" id="PS50883">
    <property type="entry name" value="EAL"/>
    <property type="match status" value="1"/>
</dbReference>
<proteinExistence type="predicted"/>
<dbReference type="InterPro" id="IPR000160">
    <property type="entry name" value="GGDEF_dom"/>
</dbReference>
<dbReference type="SUPFAM" id="SSF55785">
    <property type="entry name" value="PYP-like sensor domain (PAS domain)"/>
    <property type="match status" value="1"/>
</dbReference>
<evidence type="ECO:0000256" key="1">
    <source>
        <dbReference type="SAM" id="MobiDB-lite"/>
    </source>
</evidence>
<dbReference type="InterPro" id="IPR043128">
    <property type="entry name" value="Rev_trsase/Diguanyl_cyclase"/>
</dbReference>
<dbReference type="InterPro" id="IPR052155">
    <property type="entry name" value="Biofilm_reg_signaling"/>
</dbReference>
<dbReference type="InterPro" id="IPR035919">
    <property type="entry name" value="EAL_sf"/>
</dbReference>
<dbReference type="PROSITE" id="PS50887">
    <property type="entry name" value="GGDEF"/>
    <property type="match status" value="1"/>
</dbReference>
<dbReference type="SUPFAM" id="SSF141868">
    <property type="entry name" value="EAL domain-like"/>
    <property type="match status" value="1"/>
</dbReference>
<feature type="region of interest" description="Disordered" evidence="1">
    <location>
        <begin position="1"/>
        <end position="22"/>
    </location>
</feature>
<dbReference type="SMART" id="SM00267">
    <property type="entry name" value="GGDEF"/>
    <property type="match status" value="1"/>
</dbReference>
<evidence type="ECO:0000259" key="2">
    <source>
        <dbReference type="PROSITE" id="PS50883"/>
    </source>
</evidence>
<protein>
    <recommendedName>
        <fullName evidence="6">PAS domain S-box-containing protein/diguanylate cyclase (GGDEF)-like protein</fullName>
    </recommendedName>
</protein>
<dbReference type="SUPFAM" id="SSF55073">
    <property type="entry name" value="Nucleotide cyclase"/>
    <property type="match status" value="1"/>
</dbReference>
<dbReference type="Pfam" id="PF00990">
    <property type="entry name" value="GGDEF"/>
    <property type="match status" value="1"/>
</dbReference>
<name>A0ABP4B6S1_9PSEU</name>
<sequence>MRELGHRLGDGPVIEPPTEPYGASEPVLRADLYRERYAALGAEVHPEAALFATRLARAVAESPEQDGARPGPAPAPVLLPTEPALVHDRCERVVRANAALAALAGAADTGALTGARMHRLLVGSGDDLQLVRADGSLVPVRVVRWPLPGVDLTAVVVLERDAELAVPVVDPAWATELERLARVGTWSFDLATSTLERSGTLDELYRAIGIDPDAGGRPIEGDQVTALCGELRAGNTTADHHVELALPGDRLLSCRAQVECGPDGTPQRLIGVVHDVSAERVARCRVERSGRRFADLMALVPGGVALLDPTGRVVDANGGMCALLDVPLEGLRGTAAAALSAEDEPDGGTGLPGWLRPVPTGARHGYRVDSAPLRRADGTTVWCELAVCATEADDGGWLWVVACTDVSDRRRAAEVLRSAGTVDELTRLPNRAAGLELVDRLLAGAGRDRVAVVCGDLDDFARVNSSLGHDAGDDLLVALAARLQRELPFGCTAARLGADEFVVICADHAEVGGPDLLARTVAELLRTTITVHGRPVQMTATVGLATPVPTGEVRAADLLRFAEAAMHDAKRRQARGGIGIATDGVVSSATKALELEAELRAAIASDGLVLDYQPVVGPDGTVLSAEALVRWPHPERGLIPPSDFLPVAQRSGLLRELDLWVLRSATREAAAWPEHGGRRCSVAVNLAGLLPGDAGFRAAVSEAVSEAGLEWDRLVLELVETSLVALPPHALAAMAELTERGVRFAVDDFGTGYSSLARLKELPAQTVKVDRAFVTGIADDPADFAVARAVVDMARAMGRTTVAEGVETAEQFHVLRGIGVDAYQGWLFSRPVRSPGVREVLSRGRLATPASAARPAAV</sequence>
<dbReference type="Gene3D" id="3.30.70.270">
    <property type="match status" value="1"/>
</dbReference>
<dbReference type="PANTHER" id="PTHR44757:SF2">
    <property type="entry name" value="BIOFILM ARCHITECTURE MAINTENANCE PROTEIN MBAA"/>
    <property type="match status" value="1"/>
</dbReference>
<dbReference type="NCBIfam" id="TIGR00254">
    <property type="entry name" value="GGDEF"/>
    <property type="match status" value="1"/>
</dbReference>